<reference evidence="3" key="1">
    <citation type="submission" date="2016-09" db="EMBL/GenBank/DDBJ databases">
        <authorList>
            <person name="Gulvik C.A."/>
        </authorList>
    </citation>
    <scope>NUCLEOTIDE SEQUENCE [LARGE SCALE GENOMIC DNA]</scope>
    <source>
        <strain evidence="3">DSM 23328</strain>
    </source>
</reference>
<feature type="transmembrane region" description="Helical" evidence="1">
    <location>
        <begin position="6"/>
        <end position="24"/>
    </location>
</feature>
<dbReference type="OrthoDB" id="2156743at2"/>
<keyword evidence="1" id="KW-0812">Transmembrane</keyword>
<comment type="caution">
    <text evidence="2">The sequence shown here is derived from an EMBL/GenBank/DDBJ whole genome shotgun (WGS) entry which is preliminary data.</text>
</comment>
<feature type="transmembrane region" description="Helical" evidence="1">
    <location>
        <begin position="60"/>
        <end position="81"/>
    </location>
</feature>
<protein>
    <submittedName>
        <fullName evidence="2">Uncharacterized protein</fullName>
    </submittedName>
</protein>
<dbReference type="RefSeq" id="WP_069646730.1">
    <property type="nucleotide sequence ID" value="NZ_MIJZ01000014.1"/>
</dbReference>
<keyword evidence="1" id="KW-1133">Transmembrane helix</keyword>
<dbReference type="STRING" id="903984.BCR21_11920"/>
<keyword evidence="1" id="KW-0472">Membrane</keyword>
<dbReference type="Proteomes" id="UP000094068">
    <property type="component" value="Unassembled WGS sequence"/>
</dbReference>
<evidence type="ECO:0000313" key="3">
    <source>
        <dbReference type="Proteomes" id="UP000094068"/>
    </source>
</evidence>
<name>A0A1E5GE40_9ENTE</name>
<feature type="transmembrane region" description="Helical" evidence="1">
    <location>
        <begin position="36"/>
        <end position="54"/>
    </location>
</feature>
<dbReference type="EMBL" id="MIJZ01000014">
    <property type="protein sequence ID" value="OEG10983.1"/>
    <property type="molecule type" value="Genomic_DNA"/>
</dbReference>
<evidence type="ECO:0000256" key="1">
    <source>
        <dbReference type="SAM" id="Phobius"/>
    </source>
</evidence>
<sequence length="97" mass="11083">MLKLILIAGIIGFVLLGVGITHLLEKNNWLPNRWITGLLVFLIILVPSMVFPQLPNEIKFVLYFLSGILAVVFFETTRGLLERNEYKGIVKTQTKRK</sequence>
<keyword evidence="3" id="KW-1185">Reference proteome</keyword>
<proteinExistence type="predicted"/>
<organism evidence="2 3">
    <name type="scientific">Enterococcus ureasiticus</name>
    <dbReference type="NCBI Taxonomy" id="903984"/>
    <lineage>
        <taxon>Bacteria</taxon>
        <taxon>Bacillati</taxon>
        <taxon>Bacillota</taxon>
        <taxon>Bacilli</taxon>
        <taxon>Lactobacillales</taxon>
        <taxon>Enterococcaceae</taxon>
        <taxon>Enterococcus</taxon>
    </lineage>
</organism>
<gene>
    <name evidence="2" type="ORF">BCR21_11920</name>
</gene>
<evidence type="ECO:0000313" key="2">
    <source>
        <dbReference type="EMBL" id="OEG10983.1"/>
    </source>
</evidence>
<accession>A0A1E5GE40</accession>
<dbReference type="AlphaFoldDB" id="A0A1E5GE40"/>